<accession>A0AAV6LIF8</accession>
<keyword evidence="9" id="KW-1185">Reference proteome</keyword>
<dbReference type="InterPro" id="IPR012328">
    <property type="entry name" value="Chalcone/stilbene_synt_C"/>
</dbReference>
<dbReference type="InterPro" id="IPR011141">
    <property type="entry name" value="Polyketide_synthase_type-III"/>
</dbReference>
<evidence type="ECO:0000313" key="9">
    <source>
        <dbReference type="Proteomes" id="UP000823749"/>
    </source>
</evidence>
<organism evidence="8 9">
    <name type="scientific">Rhododendron griersonianum</name>
    <dbReference type="NCBI Taxonomy" id="479676"/>
    <lineage>
        <taxon>Eukaryota</taxon>
        <taxon>Viridiplantae</taxon>
        <taxon>Streptophyta</taxon>
        <taxon>Embryophyta</taxon>
        <taxon>Tracheophyta</taxon>
        <taxon>Spermatophyta</taxon>
        <taxon>Magnoliopsida</taxon>
        <taxon>eudicotyledons</taxon>
        <taxon>Gunneridae</taxon>
        <taxon>Pentapetalae</taxon>
        <taxon>asterids</taxon>
        <taxon>Ericales</taxon>
        <taxon>Ericaceae</taxon>
        <taxon>Ericoideae</taxon>
        <taxon>Rhodoreae</taxon>
        <taxon>Rhododendron</taxon>
    </lineage>
</organism>
<dbReference type="Pfam" id="PF00195">
    <property type="entry name" value="Chal_sti_synt_N"/>
    <property type="match status" value="1"/>
</dbReference>
<evidence type="ECO:0000256" key="2">
    <source>
        <dbReference type="ARBA" id="ARBA00022679"/>
    </source>
</evidence>
<dbReference type="FunFam" id="3.40.47.10:FF:000025">
    <property type="entry name" value="Chalcone synthase 2"/>
    <property type="match status" value="1"/>
</dbReference>
<dbReference type="InterPro" id="IPR018088">
    <property type="entry name" value="Chalcone/stilbene_synthase_AS"/>
</dbReference>
<reference evidence="8" key="1">
    <citation type="submission" date="2020-08" db="EMBL/GenBank/DDBJ databases">
        <title>Plant Genome Project.</title>
        <authorList>
            <person name="Zhang R.-G."/>
        </authorList>
    </citation>
    <scope>NUCLEOTIDE SEQUENCE</scope>
    <source>
        <strain evidence="8">WSP0</strain>
        <tissue evidence="8">Leaf</tissue>
    </source>
</reference>
<evidence type="ECO:0000256" key="1">
    <source>
        <dbReference type="ARBA" id="ARBA00005531"/>
    </source>
</evidence>
<comment type="similarity">
    <text evidence="1 5">Belongs to the thiolase-like superfamily. Chalcone/stilbene synthases family.</text>
</comment>
<dbReference type="GO" id="GO:0042803">
    <property type="term" value="F:protein homodimerization activity"/>
    <property type="evidence" value="ECO:0007669"/>
    <property type="project" value="UniProtKB-ARBA"/>
</dbReference>
<sequence length="417" mass="46155">MALVNYRENVKGRAQIMAIGTANPKNCFRQADYPDYYFRVTKSDHLIDLKAKFKRMCEKSMIEKRYMHVNEEILEQNPSMNHGGEKMASSLDVRLDMEIMEIPKLGAEAATKAMDEWGQPKSRITHLVFHSTLGTVMPGVDYELIKLLGLNPSVKRFMLYHLGCYGGGTVLRLAKDLAENNPGSRVLVVCCEIMPSAFHGPPSLQHAHLDILTGHAIFGDGAGAVIVGCVDPPGGTNGVVERGVRRYEQPLFEIHSAYQTVLPDSEDAVGGRLREAGLIYYLSKRLSNVVSSNIDECCLVEALGAAINNNSNNDIYDDWNSLFWIVHPAGRPILDKIDAKLGLNKEKLRASRNVLRDYGNMWSSSVLFVLDEMRKGSIAQRKTTTGEGFEWGVLLGFGPGVTVETVVLRSVPGTKLK</sequence>
<dbReference type="GO" id="GO:0016747">
    <property type="term" value="F:acyltransferase activity, transferring groups other than amino-acyl groups"/>
    <property type="evidence" value="ECO:0007669"/>
    <property type="project" value="InterPro"/>
</dbReference>
<dbReference type="Proteomes" id="UP000823749">
    <property type="component" value="Chromosome 1"/>
</dbReference>
<dbReference type="Pfam" id="PF02797">
    <property type="entry name" value="Chal_sti_synt_C"/>
    <property type="match status" value="1"/>
</dbReference>
<feature type="domain" description="Chalcone/stilbene synthase C-terminal" evidence="7">
    <location>
        <begin position="253"/>
        <end position="412"/>
    </location>
</feature>
<dbReference type="PIRSF" id="PIRSF000451">
    <property type="entry name" value="PKS_III"/>
    <property type="match status" value="1"/>
</dbReference>
<dbReference type="InterPro" id="IPR016039">
    <property type="entry name" value="Thiolase-like"/>
</dbReference>
<evidence type="ECO:0008006" key="10">
    <source>
        <dbReference type="Google" id="ProtNLM"/>
    </source>
</evidence>
<name>A0AAV6LIF8_9ERIC</name>
<protein>
    <recommendedName>
        <fullName evidence="10">Chalcone synthase</fullName>
    </recommendedName>
</protein>
<dbReference type="PROSITE" id="PS00441">
    <property type="entry name" value="CHALCONE_SYNTH"/>
    <property type="match status" value="1"/>
</dbReference>
<feature type="active site" description="Acyl-thioester intermediate" evidence="4">
    <location>
        <position position="164"/>
    </location>
</feature>
<evidence type="ECO:0000256" key="5">
    <source>
        <dbReference type="RuleBase" id="RU003633"/>
    </source>
</evidence>
<comment type="caution">
    <text evidence="8">The sequence shown here is derived from an EMBL/GenBank/DDBJ whole genome shotgun (WGS) entry which is preliminary data.</text>
</comment>
<dbReference type="GO" id="GO:0030639">
    <property type="term" value="P:polyketide biosynthetic process"/>
    <property type="evidence" value="ECO:0007669"/>
    <property type="project" value="TreeGrafter"/>
</dbReference>
<keyword evidence="2 5" id="KW-0808">Transferase</keyword>
<gene>
    <name evidence="8" type="ORF">RHGRI_000944</name>
</gene>
<proteinExistence type="inferred from homology"/>
<keyword evidence="3 5" id="KW-0012">Acyltransferase</keyword>
<feature type="domain" description="Chalcone/stilbene synthase N-terminal" evidence="6">
    <location>
        <begin position="8"/>
        <end position="229"/>
    </location>
</feature>
<evidence type="ECO:0000259" key="6">
    <source>
        <dbReference type="Pfam" id="PF00195"/>
    </source>
</evidence>
<dbReference type="SUPFAM" id="SSF53901">
    <property type="entry name" value="Thiolase-like"/>
    <property type="match status" value="2"/>
</dbReference>
<dbReference type="PANTHER" id="PTHR11877:SF14">
    <property type="entry name" value="CHALCONE SYNTHASE"/>
    <property type="match status" value="1"/>
</dbReference>
<dbReference type="CDD" id="cd00831">
    <property type="entry name" value="CHS_like"/>
    <property type="match status" value="1"/>
</dbReference>
<dbReference type="PANTHER" id="PTHR11877">
    <property type="entry name" value="HYDROXYMETHYLGLUTARYL-COA SYNTHASE"/>
    <property type="match status" value="1"/>
</dbReference>
<dbReference type="FunFam" id="3.40.47.10:FF:000014">
    <property type="entry name" value="Chalcone synthase 1"/>
    <property type="match status" value="1"/>
</dbReference>
<evidence type="ECO:0000313" key="8">
    <source>
        <dbReference type="EMBL" id="KAG5564910.1"/>
    </source>
</evidence>
<dbReference type="Gene3D" id="3.40.47.10">
    <property type="match status" value="2"/>
</dbReference>
<dbReference type="EMBL" id="JACTNZ010000001">
    <property type="protein sequence ID" value="KAG5564910.1"/>
    <property type="molecule type" value="Genomic_DNA"/>
</dbReference>
<evidence type="ECO:0000256" key="4">
    <source>
        <dbReference type="PIRSR" id="PIRSR000451-1"/>
    </source>
</evidence>
<evidence type="ECO:0000259" key="7">
    <source>
        <dbReference type="Pfam" id="PF02797"/>
    </source>
</evidence>
<dbReference type="AlphaFoldDB" id="A0AAV6LIF8"/>
<evidence type="ECO:0000256" key="3">
    <source>
        <dbReference type="ARBA" id="ARBA00023315"/>
    </source>
</evidence>
<dbReference type="InterPro" id="IPR001099">
    <property type="entry name" value="Chalcone/stilbene_synt_N"/>
</dbReference>